<accession>S8AWG3</accession>
<name>S8AWG3_PENO1</name>
<sequence>MQSTGGRRLALRACGAAWDVLEDGFNRRGLVLLGSPRLAGDIVSLGAGERARAELADGAITTSDERLFPMSLHTSGSVLPSTPSPDAAASPMTVNHFHSKTGPILPFGSGERLGRGEQQHQRAHPQPRQGSEEGRRGEGLIDPFVPRGGRGPVPPPSFDRTRERARTLRNSERRLLIENHRVGHTGSGNPEHSTWDPREQIMTDRGFAVAWVDSGVAPLGTVIGREPRLEETKGNGAGEGA</sequence>
<protein>
    <submittedName>
        <fullName evidence="2">Uncharacterized protein</fullName>
    </submittedName>
</protein>
<dbReference type="Proteomes" id="UP000019376">
    <property type="component" value="Unassembled WGS sequence"/>
</dbReference>
<dbReference type="EMBL" id="KB644412">
    <property type="protein sequence ID" value="EPS30623.1"/>
    <property type="molecule type" value="Genomic_DNA"/>
</dbReference>
<feature type="region of interest" description="Disordered" evidence="1">
    <location>
        <begin position="108"/>
        <end position="163"/>
    </location>
</feature>
<feature type="compositionally biased region" description="Basic and acidic residues" evidence="1">
    <location>
        <begin position="130"/>
        <end position="139"/>
    </location>
</feature>
<proteinExistence type="predicted"/>
<gene>
    <name evidence="2" type="ORF">PDE_05575</name>
</gene>
<evidence type="ECO:0000256" key="1">
    <source>
        <dbReference type="SAM" id="MobiDB-lite"/>
    </source>
</evidence>
<keyword evidence="3" id="KW-1185">Reference proteome</keyword>
<dbReference type="HOGENOM" id="CLU_1152112_0_0_1"/>
<evidence type="ECO:0000313" key="2">
    <source>
        <dbReference type="EMBL" id="EPS30623.1"/>
    </source>
</evidence>
<dbReference type="AlphaFoldDB" id="S8AWG3"/>
<reference evidence="2 3" key="1">
    <citation type="journal article" date="2013" name="PLoS ONE">
        <title>Genomic and secretomic analyses reveal unique features of the lignocellulolytic enzyme system of Penicillium decumbens.</title>
        <authorList>
            <person name="Liu G."/>
            <person name="Zhang L."/>
            <person name="Wei X."/>
            <person name="Zou G."/>
            <person name="Qin Y."/>
            <person name="Ma L."/>
            <person name="Li J."/>
            <person name="Zheng H."/>
            <person name="Wang S."/>
            <person name="Wang C."/>
            <person name="Xun L."/>
            <person name="Zhao G.-P."/>
            <person name="Zhou Z."/>
            <person name="Qu Y."/>
        </authorList>
    </citation>
    <scope>NUCLEOTIDE SEQUENCE [LARGE SCALE GENOMIC DNA]</scope>
    <source>
        <strain evidence="3">114-2 / CGMCC 5302</strain>
    </source>
</reference>
<evidence type="ECO:0000313" key="3">
    <source>
        <dbReference type="Proteomes" id="UP000019376"/>
    </source>
</evidence>
<organism evidence="2 3">
    <name type="scientific">Penicillium oxalicum (strain 114-2 / CGMCC 5302)</name>
    <name type="common">Penicillium decumbens</name>
    <dbReference type="NCBI Taxonomy" id="933388"/>
    <lineage>
        <taxon>Eukaryota</taxon>
        <taxon>Fungi</taxon>
        <taxon>Dikarya</taxon>
        <taxon>Ascomycota</taxon>
        <taxon>Pezizomycotina</taxon>
        <taxon>Eurotiomycetes</taxon>
        <taxon>Eurotiomycetidae</taxon>
        <taxon>Eurotiales</taxon>
        <taxon>Aspergillaceae</taxon>
        <taxon>Penicillium</taxon>
    </lineage>
</organism>